<dbReference type="Pfam" id="PF07977">
    <property type="entry name" value="FabA"/>
    <property type="match status" value="1"/>
</dbReference>
<dbReference type="Proteomes" id="UP000603434">
    <property type="component" value="Unassembled WGS sequence"/>
</dbReference>
<dbReference type="PANTHER" id="PTHR30272:SF1">
    <property type="entry name" value="3-HYDROXYACYL-[ACYL-CARRIER-PROTEIN] DEHYDRATASE"/>
    <property type="match status" value="1"/>
</dbReference>
<dbReference type="AlphaFoldDB" id="A0A8J6NLK5"/>
<dbReference type="Gene3D" id="3.10.129.10">
    <property type="entry name" value="Hotdog Thioesterase"/>
    <property type="match status" value="1"/>
</dbReference>
<gene>
    <name evidence="2" type="primary">fabZ</name>
    <name evidence="2" type="ORF">H8E23_01430</name>
</gene>
<accession>A0A8J6NLK5</accession>
<dbReference type="InterPro" id="IPR029069">
    <property type="entry name" value="HotDog_dom_sf"/>
</dbReference>
<evidence type="ECO:0000313" key="3">
    <source>
        <dbReference type="Proteomes" id="UP000603434"/>
    </source>
</evidence>
<comment type="caution">
    <text evidence="2">The sequence shown here is derived from an EMBL/GenBank/DDBJ whole genome shotgun (WGS) entry which is preliminary data.</text>
</comment>
<dbReference type="NCBIfam" id="NF000582">
    <property type="entry name" value="PRK00006.1"/>
    <property type="match status" value="1"/>
</dbReference>
<dbReference type="PANTHER" id="PTHR30272">
    <property type="entry name" value="3-HYDROXYACYL-[ACYL-CARRIER-PROTEIN] DEHYDRATASE"/>
    <property type="match status" value="1"/>
</dbReference>
<dbReference type="GO" id="GO:0019171">
    <property type="term" value="F:(3R)-hydroxyacyl-[acyl-carrier-protein] dehydratase activity"/>
    <property type="evidence" value="ECO:0007669"/>
    <property type="project" value="UniProtKB-EC"/>
</dbReference>
<name>A0A8J6NLK5_9BACT</name>
<evidence type="ECO:0000256" key="1">
    <source>
        <dbReference type="ARBA" id="ARBA00023239"/>
    </source>
</evidence>
<evidence type="ECO:0000313" key="2">
    <source>
        <dbReference type="EMBL" id="MBC8360044.1"/>
    </source>
</evidence>
<dbReference type="EMBL" id="JACNJH010000059">
    <property type="protein sequence ID" value="MBC8360044.1"/>
    <property type="molecule type" value="Genomic_DNA"/>
</dbReference>
<dbReference type="CDD" id="cd01288">
    <property type="entry name" value="FabZ"/>
    <property type="match status" value="1"/>
</dbReference>
<dbReference type="SUPFAM" id="SSF54637">
    <property type="entry name" value="Thioesterase/thiol ester dehydrase-isomerase"/>
    <property type="match status" value="1"/>
</dbReference>
<dbReference type="EC" id="4.2.1.59" evidence="2"/>
<sequence>MTDRPLCDVTAIKKILPHRSPFLFVDRVVKLGDGDVIVAEKDLSLDEWFFSGHFPGKPIVPGVIVAEALAQTSGLLLGLTKRAGDQETSNLFLADLKIKFSTPAKPGETLRLTANLKKEYGRMFFFEVAAHVADRRIAGGTLVLAQGLDDIF</sequence>
<organism evidence="2 3">
    <name type="scientific">Candidatus Desulfatibia profunda</name>
    <dbReference type="NCBI Taxonomy" id="2841695"/>
    <lineage>
        <taxon>Bacteria</taxon>
        <taxon>Pseudomonadati</taxon>
        <taxon>Thermodesulfobacteriota</taxon>
        <taxon>Desulfobacteria</taxon>
        <taxon>Desulfobacterales</taxon>
        <taxon>Desulfobacterales incertae sedis</taxon>
        <taxon>Candidatus Desulfatibia</taxon>
    </lineage>
</organism>
<reference evidence="2 3" key="1">
    <citation type="submission" date="2020-08" db="EMBL/GenBank/DDBJ databases">
        <title>Bridging the membrane lipid divide: bacteria of the FCB group superphylum have the potential to synthesize archaeal ether lipids.</title>
        <authorList>
            <person name="Villanueva L."/>
            <person name="Von Meijenfeldt F.A.B."/>
            <person name="Westbye A.B."/>
            <person name="Yadav S."/>
            <person name="Hopmans E.C."/>
            <person name="Dutilh B.E."/>
            <person name="Sinninghe Damste J.S."/>
        </authorList>
    </citation>
    <scope>NUCLEOTIDE SEQUENCE [LARGE SCALE GENOMIC DNA]</scope>
    <source>
        <strain evidence="2">NIOZ-UU30</strain>
    </source>
</reference>
<proteinExistence type="predicted"/>
<dbReference type="InterPro" id="IPR013114">
    <property type="entry name" value="FabA_FabZ"/>
</dbReference>
<protein>
    <submittedName>
        <fullName evidence="2">3-hydroxyacyl-ACP dehydratase FabZ</fullName>
        <ecNumber evidence="2">4.2.1.59</ecNumber>
    </submittedName>
</protein>
<keyword evidence="1 2" id="KW-0456">Lyase</keyword>